<keyword evidence="3" id="KW-1185">Reference proteome</keyword>
<feature type="region of interest" description="Disordered" evidence="1">
    <location>
        <begin position="106"/>
        <end position="131"/>
    </location>
</feature>
<feature type="compositionally biased region" description="Gly residues" evidence="1">
    <location>
        <begin position="15"/>
        <end position="71"/>
    </location>
</feature>
<dbReference type="Proteomes" id="UP000815325">
    <property type="component" value="Unassembled WGS sequence"/>
</dbReference>
<organism evidence="2 3">
    <name type="scientific">Dunaliella salina</name>
    <name type="common">Green alga</name>
    <name type="synonym">Protococcus salinus</name>
    <dbReference type="NCBI Taxonomy" id="3046"/>
    <lineage>
        <taxon>Eukaryota</taxon>
        <taxon>Viridiplantae</taxon>
        <taxon>Chlorophyta</taxon>
        <taxon>core chlorophytes</taxon>
        <taxon>Chlorophyceae</taxon>
        <taxon>CS clade</taxon>
        <taxon>Chlamydomonadales</taxon>
        <taxon>Dunaliellaceae</taxon>
        <taxon>Dunaliella</taxon>
    </lineage>
</organism>
<evidence type="ECO:0008006" key="4">
    <source>
        <dbReference type="Google" id="ProtNLM"/>
    </source>
</evidence>
<evidence type="ECO:0000313" key="3">
    <source>
        <dbReference type="Proteomes" id="UP000815325"/>
    </source>
</evidence>
<proteinExistence type="predicted"/>
<sequence>MTRFQFRPEYGLAGGGGGWVGTGGVGKGGVGGAGGGDGGSGTGGAGSGGDGLTGGGDGGGGIGGAGSGGDGLTSDVSSFLPASFMASTMPWVSSDSTSVSLADTCKPSTCRGGSHSREGTQCHLRSGQGCR</sequence>
<reference evidence="2" key="1">
    <citation type="submission" date="2017-08" db="EMBL/GenBank/DDBJ databases">
        <authorList>
            <person name="Polle J.E."/>
            <person name="Barry K."/>
            <person name="Cushman J."/>
            <person name="Schmutz J."/>
            <person name="Tran D."/>
            <person name="Hathwaick L.T."/>
            <person name="Yim W.C."/>
            <person name="Jenkins J."/>
            <person name="Mckie-Krisberg Z.M."/>
            <person name="Prochnik S."/>
            <person name="Lindquist E."/>
            <person name="Dockter R.B."/>
            <person name="Adam C."/>
            <person name="Molina H."/>
            <person name="Bunkerborg J."/>
            <person name="Jin E."/>
            <person name="Buchheim M."/>
            <person name="Magnuson J."/>
        </authorList>
    </citation>
    <scope>NUCLEOTIDE SEQUENCE</scope>
    <source>
        <strain evidence="2">CCAP 19/18</strain>
    </source>
</reference>
<protein>
    <recommendedName>
        <fullName evidence="4">Encoded protein</fullName>
    </recommendedName>
</protein>
<accession>A0ABQ7GDN0</accession>
<gene>
    <name evidence="2" type="ORF">DUNSADRAFT_11298</name>
</gene>
<feature type="region of interest" description="Disordered" evidence="1">
    <location>
        <begin position="15"/>
        <end position="73"/>
    </location>
</feature>
<comment type="caution">
    <text evidence="2">The sequence shown here is derived from an EMBL/GenBank/DDBJ whole genome shotgun (WGS) entry which is preliminary data.</text>
</comment>
<evidence type="ECO:0000313" key="2">
    <source>
        <dbReference type="EMBL" id="KAF5832716.1"/>
    </source>
</evidence>
<dbReference type="EMBL" id="MU069854">
    <property type="protein sequence ID" value="KAF5832716.1"/>
    <property type="molecule type" value="Genomic_DNA"/>
</dbReference>
<evidence type="ECO:0000256" key="1">
    <source>
        <dbReference type="SAM" id="MobiDB-lite"/>
    </source>
</evidence>
<name>A0ABQ7GDN0_DUNSA</name>